<dbReference type="CDD" id="cd05819">
    <property type="entry name" value="NHL"/>
    <property type="match status" value="1"/>
</dbReference>
<dbReference type="GO" id="GO:0061630">
    <property type="term" value="F:ubiquitin protein ligase activity"/>
    <property type="evidence" value="ECO:0007669"/>
    <property type="project" value="TreeGrafter"/>
</dbReference>
<dbReference type="Gene3D" id="2.120.10.30">
    <property type="entry name" value="TolB, C-terminal domain"/>
    <property type="match status" value="2"/>
</dbReference>
<dbReference type="Proteomes" id="UP000663824">
    <property type="component" value="Unassembled WGS sequence"/>
</dbReference>
<keyword evidence="1" id="KW-0812">Transmembrane</keyword>
<feature type="transmembrane region" description="Helical" evidence="1">
    <location>
        <begin position="7"/>
        <end position="29"/>
    </location>
</feature>
<dbReference type="SUPFAM" id="SSF101898">
    <property type="entry name" value="NHL repeat"/>
    <property type="match status" value="1"/>
</dbReference>
<dbReference type="Pfam" id="PF08450">
    <property type="entry name" value="SGL"/>
    <property type="match status" value="1"/>
</dbReference>
<dbReference type="EMBL" id="CAJNRE010019489">
    <property type="protein sequence ID" value="CAF2198704.1"/>
    <property type="molecule type" value="Genomic_DNA"/>
</dbReference>
<keyword evidence="1" id="KW-1133">Transmembrane helix</keyword>
<proteinExistence type="predicted"/>
<organism evidence="3 4">
    <name type="scientific">Rotaria magnacalcarata</name>
    <dbReference type="NCBI Taxonomy" id="392030"/>
    <lineage>
        <taxon>Eukaryota</taxon>
        <taxon>Metazoa</taxon>
        <taxon>Spiralia</taxon>
        <taxon>Gnathifera</taxon>
        <taxon>Rotifera</taxon>
        <taxon>Eurotatoria</taxon>
        <taxon>Bdelloidea</taxon>
        <taxon>Philodinida</taxon>
        <taxon>Philodinidae</taxon>
        <taxon>Rotaria</taxon>
    </lineage>
</organism>
<keyword evidence="1" id="KW-0472">Membrane</keyword>
<name>A0A816ZC46_9BILA</name>
<evidence type="ECO:0000256" key="1">
    <source>
        <dbReference type="SAM" id="Phobius"/>
    </source>
</evidence>
<comment type="caution">
    <text evidence="3">The sequence shown here is derived from an EMBL/GenBank/DDBJ whole genome shotgun (WGS) entry which is preliminary data.</text>
</comment>
<evidence type="ECO:0000259" key="2">
    <source>
        <dbReference type="Pfam" id="PF08450"/>
    </source>
</evidence>
<dbReference type="GO" id="GO:0043161">
    <property type="term" value="P:proteasome-mediated ubiquitin-dependent protein catabolic process"/>
    <property type="evidence" value="ECO:0007669"/>
    <property type="project" value="TreeGrafter"/>
</dbReference>
<evidence type="ECO:0000313" key="4">
    <source>
        <dbReference type="Proteomes" id="UP000663824"/>
    </source>
</evidence>
<dbReference type="PANTHER" id="PTHR24104:SF51">
    <property type="entry name" value="SMP-30_GLUCONOLACTONASE_LRE-LIKE REGION DOMAIN-CONTAINING PROTEIN"/>
    <property type="match status" value="1"/>
</dbReference>
<gene>
    <name evidence="3" type="ORF">MBJ925_LOCUS35268</name>
</gene>
<reference evidence="3" key="1">
    <citation type="submission" date="2021-02" db="EMBL/GenBank/DDBJ databases">
        <authorList>
            <person name="Nowell W R."/>
        </authorList>
    </citation>
    <scope>NUCLEOTIDE SEQUENCE</scope>
</reference>
<evidence type="ECO:0000313" key="3">
    <source>
        <dbReference type="EMBL" id="CAF2198704.1"/>
    </source>
</evidence>
<dbReference type="AlphaFoldDB" id="A0A816ZC46"/>
<dbReference type="InterPro" id="IPR013658">
    <property type="entry name" value="SGL"/>
</dbReference>
<feature type="domain" description="SMP-30/Gluconolactonase/LRE-like region" evidence="2">
    <location>
        <begin position="168"/>
        <end position="388"/>
    </location>
</feature>
<accession>A0A816ZC46</accession>
<dbReference type="InterPro" id="IPR011042">
    <property type="entry name" value="6-blade_b-propeller_TolB-like"/>
</dbReference>
<protein>
    <recommendedName>
        <fullName evidence="2">SMP-30/Gluconolactonase/LRE-like region domain-containing protein</fullName>
    </recommendedName>
</protein>
<dbReference type="GO" id="GO:0000209">
    <property type="term" value="P:protein polyubiquitination"/>
    <property type="evidence" value="ECO:0007669"/>
    <property type="project" value="TreeGrafter"/>
</dbReference>
<dbReference type="PANTHER" id="PTHR24104">
    <property type="entry name" value="E3 UBIQUITIN-PROTEIN LIGASE NHLRC1-RELATED"/>
    <property type="match status" value="1"/>
</dbReference>
<sequence length="437" mass="48801">MRTNPKIIALAVAAIIIVLCCCILLRRLLQPHRLQISDLTPEINCDTCVNTTAGTQGKNDTSVRLQVVETETSPQFEVFTTTNALDMSTKNTSVLLQVVETETSPQFEVFTTTNALDISTEMSTYHTASVQPALPNIPSDARWDQKGITVAGGHGRGNATNQLSYPYGLFIDDDDEAMIITDYSNHRIVKWKIGEKNGHVVAGGNGQGDRLHQLSYPTDALVDKNTDSLIICDQGNKRVLQWFLSRSTTLATVLRDDIHCFGLAMDYQRYLYISDEIRDEVRRYRIGEKSVILVAGGFGEGRGLQQLNCPTYLFVDQHQTVYVSDSLNHRVMKWNTGAKEGIIVAGGRNVSNARAELWDPKGVFVDASGIVYIADVYNHRVIRWPQGAKQGTVIVGGNDVGARENQFNELRDLSFDRHGNLYTVDHRNHRIQRFSLK</sequence>
<dbReference type="InterPro" id="IPR050952">
    <property type="entry name" value="TRIM-NHL_E3_ligases"/>
</dbReference>